<comment type="caution">
    <text evidence="7">The sequence shown here is derived from an EMBL/GenBank/DDBJ whole genome shotgun (WGS) entry which is preliminary data.</text>
</comment>
<proteinExistence type="inferred from homology"/>
<keyword evidence="5" id="KW-0862">Zinc</keyword>
<dbReference type="EMBL" id="NQWI01000102">
    <property type="protein sequence ID" value="PDW01869.1"/>
    <property type="molecule type" value="Genomic_DNA"/>
</dbReference>
<name>A0A2A6RG59_9CHLR</name>
<accession>A0A2A6RG59</accession>
<reference evidence="8" key="1">
    <citation type="submission" date="2017-08" db="EMBL/GenBank/DDBJ databases">
        <authorList>
            <person name="Grouzdev D.S."/>
            <person name="Gaisin V.A."/>
            <person name="Rysina M.S."/>
            <person name="Gorlenko V.M."/>
        </authorList>
    </citation>
    <scope>NUCLEOTIDE SEQUENCE [LARGE SCALE GENOMIC DNA]</scope>
    <source>
        <strain evidence="8">Kir15-3F</strain>
    </source>
</reference>
<comment type="similarity">
    <text evidence="2">Belongs to the metallo-dependent hydrolases superfamily. Adenosine and AMP deaminases family.</text>
</comment>
<dbReference type="AlphaFoldDB" id="A0A2A6RG59"/>
<evidence type="ECO:0000256" key="5">
    <source>
        <dbReference type="ARBA" id="ARBA00022833"/>
    </source>
</evidence>
<dbReference type="InterPro" id="IPR001365">
    <property type="entry name" value="A_deaminase_dom"/>
</dbReference>
<dbReference type="PANTHER" id="PTHR43114">
    <property type="entry name" value="ADENINE DEAMINASE"/>
    <property type="match status" value="1"/>
</dbReference>
<keyword evidence="3" id="KW-0479">Metal-binding</keyword>
<dbReference type="OrthoDB" id="9779574at2"/>
<keyword evidence="8" id="KW-1185">Reference proteome</keyword>
<evidence type="ECO:0000256" key="4">
    <source>
        <dbReference type="ARBA" id="ARBA00022801"/>
    </source>
</evidence>
<dbReference type="InterPro" id="IPR006330">
    <property type="entry name" value="Ado/ade_deaminase"/>
</dbReference>
<gene>
    <name evidence="7" type="primary">add</name>
    <name evidence="7" type="ORF">CJ255_16870</name>
</gene>
<dbReference type="GO" id="GO:0046872">
    <property type="term" value="F:metal ion binding"/>
    <property type="evidence" value="ECO:0007669"/>
    <property type="project" value="UniProtKB-KW"/>
</dbReference>
<evidence type="ECO:0000256" key="1">
    <source>
        <dbReference type="ARBA" id="ARBA00001947"/>
    </source>
</evidence>
<dbReference type="GO" id="GO:0016814">
    <property type="term" value="F:hydrolase activity, acting on carbon-nitrogen (but not peptide) bonds, in cyclic amidines"/>
    <property type="evidence" value="ECO:0007669"/>
    <property type="project" value="UniProtKB-ARBA"/>
</dbReference>
<dbReference type="Gene3D" id="3.20.20.140">
    <property type="entry name" value="Metal-dependent hydrolases"/>
    <property type="match status" value="1"/>
</dbReference>
<evidence type="ECO:0000256" key="2">
    <source>
        <dbReference type="ARBA" id="ARBA00006676"/>
    </source>
</evidence>
<protein>
    <submittedName>
        <fullName evidence="7">Adenosine deaminase</fullName>
    </submittedName>
</protein>
<dbReference type="PANTHER" id="PTHR43114:SF6">
    <property type="entry name" value="ADENINE DEAMINASE"/>
    <property type="match status" value="1"/>
</dbReference>
<dbReference type="GO" id="GO:0019239">
    <property type="term" value="F:deaminase activity"/>
    <property type="evidence" value="ECO:0007669"/>
    <property type="project" value="InterPro"/>
</dbReference>
<evidence type="ECO:0000313" key="7">
    <source>
        <dbReference type="EMBL" id="PDW01869.1"/>
    </source>
</evidence>
<dbReference type="Pfam" id="PF00962">
    <property type="entry name" value="A_deaminase"/>
    <property type="match status" value="1"/>
</dbReference>
<organism evidence="7 8">
    <name type="scientific">Candidatus Viridilinea mediisalina</name>
    <dbReference type="NCBI Taxonomy" id="2024553"/>
    <lineage>
        <taxon>Bacteria</taxon>
        <taxon>Bacillati</taxon>
        <taxon>Chloroflexota</taxon>
        <taxon>Chloroflexia</taxon>
        <taxon>Chloroflexales</taxon>
        <taxon>Chloroflexineae</taxon>
        <taxon>Oscillochloridaceae</taxon>
        <taxon>Candidatus Viridilinea</taxon>
    </lineage>
</organism>
<dbReference type="InterPro" id="IPR032466">
    <property type="entry name" value="Metal_Hydrolase"/>
</dbReference>
<dbReference type="SUPFAM" id="SSF51556">
    <property type="entry name" value="Metallo-dependent hydrolases"/>
    <property type="match status" value="1"/>
</dbReference>
<dbReference type="CDD" id="cd01320">
    <property type="entry name" value="ADA"/>
    <property type="match status" value="1"/>
</dbReference>
<evidence type="ECO:0000256" key="3">
    <source>
        <dbReference type="ARBA" id="ARBA00022723"/>
    </source>
</evidence>
<dbReference type="NCBIfam" id="TIGR01430">
    <property type="entry name" value="aden_deam"/>
    <property type="match status" value="1"/>
</dbReference>
<dbReference type="Proteomes" id="UP000220527">
    <property type="component" value="Unassembled WGS sequence"/>
</dbReference>
<evidence type="ECO:0000259" key="6">
    <source>
        <dbReference type="Pfam" id="PF00962"/>
    </source>
</evidence>
<keyword evidence="4" id="KW-0378">Hydrolase</keyword>
<evidence type="ECO:0000313" key="8">
    <source>
        <dbReference type="Proteomes" id="UP000220527"/>
    </source>
</evidence>
<feature type="domain" description="Adenosine deaminase" evidence="6">
    <location>
        <begin position="14"/>
        <end position="333"/>
    </location>
</feature>
<comment type="cofactor">
    <cofactor evidence="1">
        <name>Zn(2+)</name>
        <dbReference type="ChEBI" id="CHEBI:29105"/>
    </cofactor>
</comment>
<dbReference type="RefSeq" id="WP_097645272.1">
    <property type="nucleotide sequence ID" value="NZ_NQWI01000102.1"/>
</dbReference>
<sequence length="346" mass="37423">MLNPQIEQFITRMPKVELHLHLEGTITPRTLLALAQRNHVSLPANDEAGIAALFRYRDFGEFLSVFMALAQAIVSGDDFAQLAYELGLDLARQQVRYAEVMISPMQYRKRGMDLREVIEGTQAGFAQASRETGVRVGIALDYGRQYGPEDAWDVLEVASACRHLGVVGWSIGGNEIGHPPEPFAPVFAAARVAGLGLMAHAGEVVGPPSVWGAIEHLGTTRIGHGIRSIDDPALIATLRERQVVLDVCPSSNLLTGAASDWASHPLRQLLDAGVPVTINSDDPTFFATTLTDEYRRVVQHLGLSIDALCATLQTAANAAFLPPEARHALGQQLTDEIALLRAELGV</sequence>